<keyword evidence="2" id="KW-1185">Reference proteome</keyword>
<dbReference type="RefSeq" id="WP_345587641.1">
    <property type="nucleotide sequence ID" value="NZ_BAABJG010000012.1"/>
</dbReference>
<proteinExistence type="predicted"/>
<accession>A0ABW3UGG6</accession>
<protein>
    <recommendedName>
        <fullName evidence="3">SbsC C-terminal domain-containing protein</fullName>
    </recommendedName>
</protein>
<organism evidence="1 2">
    <name type="scientific">Paenibacillus vulneris</name>
    <dbReference type="NCBI Taxonomy" id="1133364"/>
    <lineage>
        <taxon>Bacteria</taxon>
        <taxon>Bacillati</taxon>
        <taxon>Bacillota</taxon>
        <taxon>Bacilli</taxon>
        <taxon>Bacillales</taxon>
        <taxon>Paenibacillaceae</taxon>
        <taxon>Paenibacillus</taxon>
    </lineage>
</organism>
<evidence type="ECO:0008006" key="3">
    <source>
        <dbReference type="Google" id="ProtNLM"/>
    </source>
</evidence>
<name>A0ABW3UGG6_9BACL</name>
<dbReference type="EMBL" id="JBHTLU010000006">
    <property type="protein sequence ID" value="MFD1218801.1"/>
    <property type="molecule type" value="Genomic_DNA"/>
</dbReference>
<gene>
    <name evidence="1" type="ORF">ACFQ4B_01610</name>
</gene>
<comment type="caution">
    <text evidence="1">The sequence shown here is derived from an EMBL/GenBank/DDBJ whole genome shotgun (WGS) entry which is preliminary data.</text>
</comment>
<dbReference type="Proteomes" id="UP001597180">
    <property type="component" value="Unassembled WGS sequence"/>
</dbReference>
<evidence type="ECO:0000313" key="2">
    <source>
        <dbReference type="Proteomes" id="UP001597180"/>
    </source>
</evidence>
<evidence type="ECO:0000313" key="1">
    <source>
        <dbReference type="EMBL" id="MFD1218801.1"/>
    </source>
</evidence>
<reference evidence="2" key="1">
    <citation type="journal article" date="2019" name="Int. J. Syst. Evol. Microbiol.">
        <title>The Global Catalogue of Microorganisms (GCM) 10K type strain sequencing project: providing services to taxonomists for standard genome sequencing and annotation.</title>
        <authorList>
            <consortium name="The Broad Institute Genomics Platform"/>
            <consortium name="The Broad Institute Genome Sequencing Center for Infectious Disease"/>
            <person name="Wu L."/>
            <person name="Ma J."/>
        </authorList>
    </citation>
    <scope>NUCLEOTIDE SEQUENCE [LARGE SCALE GENOMIC DNA]</scope>
    <source>
        <strain evidence="2">CCUG 53270</strain>
    </source>
</reference>
<sequence length="600" mass="66242">MSNSMYHRSSRYLYASSLLLALMVCLAGFKSYASWVKVDLYAQAEKEQAAGHDLEAEALYQKARSNTMINYKNREIDAALEALRPATELKRGLMSIVSDIQSAVPLNDVPTLVKAYDSYQSIKADYSSRDETAQQRFADAEAAYQVEKQLTEAFAGVKEGLLKSLQTAVSKKAFDNENTIAYLVQIPAAYFKDEKTKKQELTSRLKAYDQARMESVFQKKSFGEAVDEAVRIRKFYTSNSIQAEWLGPLIETNIQNSLAAMLKKTDLKAFIDNSQKVLSVKELADSRTKLSTYVQNAMKGQFNRAEQLVSAKKFAEAIELYTVLNSYKDTSKEIRDAELRWLQADPSQLLRKALDANVKLTNIASAKGLWGSQLAAAAVADNQSVVLVRLMPDQSINQAAASIDGKQNIKSITLTDQFTMRGLPVLLIEAESKQRKARYIVYEAQSADLRKLLDIEADGLVQERPGILTADHVAGEPAGQKTYYEYKDGQYTVSKMKTEAADIALSELPKQKIGSLVRFPCTIVSVDGDTAVVQLNNDYVLLTGSMKFKPGPVTVTGTYVDKSRVSVGSSQTATAYKISVTALTSSEPAAAEAANRRPLP</sequence>